<accession>A0A0R1QTW3</accession>
<keyword evidence="2" id="KW-1185">Reference proteome</keyword>
<sequence length="96" mass="11150">MTQTSWLDSREATVAHIHELLKQPMTDASNLEIVNQMRAQSGDRPLTMTEYLDVLEKSKRGIHSYDEVPQTKPFFQRLRQALKNSRNAFKATMRKS</sequence>
<dbReference type="AlphaFoldDB" id="A0A0R1QTW3"/>
<reference evidence="1 2" key="1">
    <citation type="journal article" date="2015" name="Genome Announc.">
        <title>Expanding the biotechnology potential of lactobacilli through comparative genomics of 213 strains and associated genera.</title>
        <authorList>
            <person name="Sun Z."/>
            <person name="Harris H.M."/>
            <person name="McCann A."/>
            <person name="Guo C."/>
            <person name="Argimon S."/>
            <person name="Zhang W."/>
            <person name="Yang X."/>
            <person name="Jeffery I.B."/>
            <person name="Cooney J.C."/>
            <person name="Kagawa T.F."/>
            <person name="Liu W."/>
            <person name="Song Y."/>
            <person name="Salvetti E."/>
            <person name="Wrobel A."/>
            <person name="Rasinkangas P."/>
            <person name="Parkhill J."/>
            <person name="Rea M.C."/>
            <person name="O'Sullivan O."/>
            <person name="Ritari J."/>
            <person name="Douillard F.P."/>
            <person name="Paul Ross R."/>
            <person name="Yang R."/>
            <person name="Briner A.E."/>
            <person name="Felis G.E."/>
            <person name="de Vos W.M."/>
            <person name="Barrangou R."/>
            <person name="Klaenhammer T.R."/>
            <person name="Caufield P.W."/>
            <person name="Cui Y."/>
            <person name="Zhang H."/>
            <person name="O'Toole P.W."/>
        </authorList>
    </citation>
    <scope>NUCLEOTIDE SEQUENCE [LARGE SCALE GENOMIC DNA]</scope>
    <source>
        <strain evidence="1 2">DSM 13343</strain>
    </source>
</reference>
<protein>
    <submittedName>
        <fullName evidence="1">Uncharacterized protein</fullName>
    </submittedName>
</protein>
<comment type="caution">
    <text evidence="1">The sequence shown here is derived from an EMBL/GenBank/DDBJ whole genome shotgun (WGS) entry which is preliminary data.</text>
</comment>
<name>A0A0R1QTW3_9LACO</name>
<evidence type="ECO:0000313" key="1">
    <source>
        <dbReference type="EMBL" id="KRL44731.1"/>
    </source>
</evidence>
<gene>
    <name evidence="1" type="ORF">FD01_GL001002</name>
</gene>
<dbReference type="Proteomes" id="UP000051790">
    <property type="component" value="Unassembled WGS sequence"/>
</dbReference>
<proteinExistence type="predicted"/>
<dbReference type="RefSeq" id="WP_056963693.1">
    <property type="nucleotide sequence ID" value="NZ_AZEU01000145.1"/>
</dbReference>
<organism evidence="1 2">
    <name type="scientific">Lacticaseibacillus manihotivorans DSM 13343 = JCM 12514</name>
    <dbReference type="NCBI Taxonomy" id="1423769"/>
    <lineage>
        <taxon>Bacteria</taxon>
        <taxon>Bacillati</taxon>
        <taxon>Bacillota</taxon>
        <taxon>Bacilli</taxon>
        <taxon>Lactobacillales</taxon>
        <taxon>Lactobacillaceae</taxon>
        <taxon>Lacticaseibacillus</taxon>
    </lineage>
</organism>
<evidence type="ECO:0000313" key="2">
    <source>
        <dbReference type="Proteomes" id="UP000051790"/>
    </source>
</evidence>
<dbReference type="EMBL" id="AZEU01000145">
    <property type="protein sequence ID" value="KRL44731.1"/>
    <property type="molecule type" value="Genomic_DNA"/>
</dbReference>
<dbReference type="PATRIC" id="fig|1423769.4.peg.1083"/>